<accession>A0A516S9N4</accession>
<dbReference type="Proteomes" id="UP000317550">
    <property type="component" value="Chromosome"/>
</dbReference>
<gene>
    <name evidence="1" type="ORF">FNU76_00105</name>
</gene>
<organism evidence="1 2">
    <name type="scientific">Chitinimonas arctica</name>
    <dbReference type="NCBI Taxonomy" id="2594795"/>
    <lineage>
        <taxon>Bacteria</taxon>
        <taxon>Pseudomonadati</taxon>
        <taxon>Pseudomonadota</taxon>
        <taxon>Betaproteobacteria</taxon>
        <taxon>Neisseriales</taxon>
        <taxon>Chitinibacteraceae</taxon>
        <taxon>Chitinimonas</taxon>
    </lineage>
</organism>
<reference evidence="2" key="1">
    <citation type="submission" date="2019-07" db="EMBL/GenBank/DDBJ databases">
        <title>Chitinimonas sp. nov., isolated from Ny-Alesund, arctica soil.</title>
        <authorList>
            <person name="Xu Q."/>
            <person name="Peng F."/>
        </authorList>
    </citation>
    <scope>NUCLEOTIDE SEQUENCE [LARGE SCALE GENOMIC DNA]</scope>
    <source>
        <strain evidence="2">R3-44</strain>
    </source>
</reference>
<proteinExistence type="predicted"/>
<protein>
    <submittedName>
        <fullName evidence="1">Secretion protein</fullName>
    </submittedName>
</protein>
<name>A0A516S9N4_9NEIS</name>
<dbReference type="RefSeq" id="WP_143855795.1">
    <property type="nucleotide sequence ID" value="NZ_CP041730.1"/>
</dbReference>
<keyword evidence="2" id="KW-1185">Reference proteome</keyword>
<evidence type="ECO:0000313" key="2">
    <source>
        <dbReference type="Proteomes" id="UP000317550"/>
    </source>
</evidence>
<dbReference type="AlphaFoldDB" id="A0A516S9N4"/>
<dbReference type="EMBL" id="CP041730">
    <property type="protein sequence ID" value="QDQ24870.1"/>
    <property type="molecule type" value="Genomic_DNA"/>
</dbReference>
<dbReference type="OrthoDB" id="4336783at2"/>
<dbReference type="KEGG" id="cari:FNU76_00105"/>
<sequence>MIAQSSGEDDVLTDFLTAQGIETRVAYYGKSTFVIGREALFDELELIYRLDEEELLICQFSAKQGPQGLGGAVAKLIDLIKQIQRSVPAVKALRAMILAVPDDPEMDQAHRRLAKMLLDRGAFWRQQVDGRWLVYPMQAVG</sequence>
<evidence type="ECO:0000313" key="1">
    <source>
        <dbReference type="EMBL" id="QDQ24870.1"/>
    </source>
</evidence>